<reference evidence="13 14" key="1">
    <citation type="submission" date="2020-09" db="EMBL/GenBank/DDBJ databases">
        <title>Genome seq and assembly of Chryseobacterium sp.</title>
        <authorList>
            <person name="Chhetri G."/>
        </authorList>
    </citation>
    <scope>NUCLEOTIDE SEQUENCE [LARGE SCALE GENOMIC DNA]</scope>
    <source>
        <strain evidence="13 14">GCR10</strain>
    </source>
</reference>
<keyword evidence="2" id="KW-0813">Transport</keyword>
<keyword evidence="9" id="KW-0998">Cell outer membrane</keyword>
<evidence type="ECO:0000259" key="12">
    <source>
        <dbReference type="Pfam" id="PF07715"/>
    </source>
</evidence>
<evidence type="ECO:0000313" key="14">
    <source>
        <dbReference type="Proteomes" id="UP000637299"/>
    </source>
</evidence>
<keyword evidence="14" id="KW-1185">Reference proteome</keyword>
<organism evidence="13 14">
    <name type="scientific">Chryseobacterium caseinilyticum</name>
    <dbReference type="NCBI Taxonomy" id="2771428"/>
    <lineage>
        <taxon>Bacteria</taxon>
        <taxon>Pseudomonadati</taxon>
        <taxon>Bacteroidota</taxon>
        <taxon>Flavobacteriia</taxon>
        <taxon>Flavobacteriales</taxon>
        <taxon>Weeksellaceae</taxon>
        <taxon>Chryseobacterium group</taxon>
        <taxon>Chryseobacterium</taxon>
    </lineage>
</organism>
<keyword evidence="7 10" id="KW-0472">Membrane</keyword>
<dbReference type="PANTHER" id="PTHR30069">
    <property type="entry name" value="TONB-DEPENDENT OUTER MEMBRANE RECEPTOR"/>
    <property type="match status" value="1"/>
</dbReference>
<evidence type="ECO:0000256" key="5">
    <source>
        <dbReference type="ARBA" id="ARBA00022729"/>
    </source>
</evidence>
<proteinExistence type="inferred from homology"/>
<dbReference type="InterPro" id="IPR037066">
    <property type="entry name" value="Plug_dom_sf"/>
</dbReference>
<dbReference type="Pfam" id="PF07715">
    <property type="entry name" value="Plug"/>
    <property type="match status" value="1"/>
</dbReference>
<accession>A0ABR8ZH03</accession>
<keyword evidence="6 10" id="KW-0798">TonB box</keyword>
<evidence type="ECO:0000259" key="11">
    <source>
        <dbReference type="Pfam" id="PF00593"/>
    </source>
</evidence>
<dbReference type="Proteomes" id="UP000637299">
    <property type="component" value="Unassembled WGS sequence"/>
</dbReference>
<evidence type="ECO:0000256" key="9">
    <source>
        <dbReference type="ARBA" id="ARBA00023237"/>
    </source>
</evidence>
<dbReference type="InterPro" id="IPR010917">
    <property type="entry name" value="TonB_rcpt_CS"/>
</dbReference>
<comment type="similarity">
    <text evidence="10">Belongs to the TonB-dependent receptor family.</text>
</comment>
<dbReference type="RefSeq" id="WP_056074590.1">
    <property type="nucleotide sequence ID" value="NZ_JACYFS010000008.1"/>
</dbReference>
<dbReference type="InterPro" id="IPR039426">
    <property type="entry name" value="TonB-dep_rcpt-like"/>
</dbReference>
<evidence type="ECO:0000256" key="3">
    <source>
        <dbReference type="ARBA" id="ARBA00022452"/>
    </source>
</evidence>
<dbReference type="PROSITE" id="PS01156">
    <property type="entry name" value="TONB_DEPENDENT_REC_2"/>
    <property type="match status" value="1"/>
</dbReference>
<dbReference type="Gene3D" id="2.40.170.20">
    <property type="entry name" value="TonB-dependent receptor, beta-barrel domain"/>
    <property type="match status" value="1"/>
</dbReference>
<keyword evidence="4" id="KW-0812">Transmembrane</keyword>
<evidence type="ECO:0000256" key="8">
    <source>
        <dbReference type="ARBA" id="ARBA00023170"/>
    </source>
</evidence>
<dbReference type="EMBL" id="JACYFS010000008">
    <property type="protein sequence ID" value="MBD8084359.1"/>
    <property type="molecule type" value="Genomic_DNA"/>
</dbReference>
<evidence type="ECO:0000256" key="7">
    <source>
        <dbReference type="ARBA" id="ARBA00023136"/>
    </source>
</evidence>
<comment type="caution">
    <text evidence="13">The sequence shown here is derived from an EMBL/GenBank/DDBJ whole genome shotgun (WGS) entry which is preliminary data.</text>
</comment>
<keyword evidence="8 13" id="KW-0675">Receptor</keyword>
<dbReference type="SUPFAM" id="SSF56935">
    <property type="entry name" value="Porins"/>
    <property type="match status" value="1"/>
</dbReference>
<comment type="subcellular location">
    <subcellularLocation>
        <location evidence="1">Cell outer membrane</location>
        <topology evidence="1">Multi-pass membrane protein</topology>
    </subcellularLocation>
</comment>
<dbReference type="Gene3D" id="2.170.130.10">
    <property type="entry name" value="TonB-dependent receptor, plug domain"/>
    <property type="match status" value="1"/>
</dbReference>
<gene>
    <name evidence="13" type="ORF">IC610_18280</name>
</gene>
<sequence length="911" mass="100591">MKLINRSTLTVLITLSTASVYYSQQVKDTLKDDKSRDIETVVIAGVADIAKDRKTPVAVSTIKEAQIQERIGNQELPELLNTTPSVYATKSGGGFGDSKINIRGFAQENIAVMVNGMPVNDMENGAVYWSNWAGLSDVTSAMQVQRGLGSSKLAIASVGGTINYITRAADKRQGGKVSVGVANEGYLKTVFSYNTGKSEKGWSSSFLMGRAAGAMYANGTDFEGYNYYFALGYQPNKKHDLQFTITGAPQWHNQRSTSSTIQNYIRYNADQDGTPNRRYNADWGFDRNGDQLSNRVNYYHKPVMSLNWDWKFNEKSKLNSVFYASFGRGGGTGDLGRIRTGVGTATAGVTGFVTPEGQIDYNAIFTGNAAVDVNNPATATQSTLIRRSSINSHNWFGAIISFNHKINDNINFTIGTDNRYYYGYHYQIISDLYGASGYKDNTNKNFYTAPGNLYTVTPRVVSNVFAPRATGNPFGGKLNNGEDKIGYDNDGEVLWYGGFGQIEYSNDKLSAFVQGAVSNQSFQRIDHFIIDGVTLLNGQQAGFRNTSAATIAQPTAANPALNTKTGFKDILGYNVKAGANYNIDDHHNVYANVGYYSKQPFLNAVYPNNKNFLNPNLTNEKIFGIEGGYGFRSSIFNANLNVYRTEWRDRFQRRGGLTQTYPDPTNPGNTITTTQAYSNIQGITEIHQGVELELTARPHRMLELFGMVSFNDYYYKGNAEGNIFTENNEQIGSDSQILYLDGVKVGSSAQTTIAGGFTIKPVEWFSFDATYRGADKLYANLNVLNFSNEASQNRGSLLLPSFGLVDLGISFKVKLKNPSQFFTLRGNVYNLLDKTYIAESNSNIHADLGLNEYIEINKPIQTTPLTAAQVTTLTNSYNTYKAAGNWNGISQQNQVYFGYGRTWSATLSFNF</sequence>
<evidence type="ECO:0000313" key="13">
    <source>
        <dbReference type="EMBL" id="MBD8084359.1"/>
    </source>
</evidence>
<evidence type="ECO:0000256" key="10">
    <source>
        <dbReference type="RuleBase" id="RU003357"/>
    </source>
</evidence>
<dbReference type="Pfam" id="PF00593">
    <property type="entry name" value="TonB_dep_Rec_b-barrel"/>
    <property type="match status" value="1"/>
</dbReference>
<dbReference type="InterPro" id="IPR012910">
    <property type="entry name" value="Plug_dom"/>
</dbReference>
<dbReference type="InterPro" id="IPR036942">
    <property type="entry name" value="Beta-barrel_TonB_sf"/>
</dbReference>
<dbReference type="InterPro" id="IPR000531">
    <property type="entry name" value="Beta-barrel_TonB"/>
</dbReference>
<feature type="domain" description="TonB-dependent receptor-like beta-barrel" evidence="11">
    <location>
        <begin position="252"/>
        <end position="831"/>
    </location>
</feature>
<name>A0ABR8ZH03_9FLAO</name>
<evidence type="ECO:0000256" key="4">
    <source>
        <dbReference type="ARBA" id="ARBA00022692"/>
    </source>
</evidence>
<evidence type="ECO:0000256" key="1">
    <source>
        <dbReference type="ARBA" id="ARBA00004571"/>
    </source>
</evidence>
<protein>
    <submittedName>
        <fullName evidence="13">TonB-dependent receptor</fullName>
    </submittedName>
</protein>
<evidence type="ECO:0000256" key="2">
    <source>
        <dbReference type="ARBA" id="ARBA00022448"/>
    </source>
</evidence>
<dbReference type="PANTHER" id="PTHR30069:SF29">
    <property type="entry name" value="HEMOGLOBIN AND HEMOGLOBIN-HAPTOGLOBIN-BINDING PROTEIN 1-RELATED"/>
    <property type="match status" value="1"/>
</dbReference>
<feature type="domain" description="TonB-dependent receptor plug" evidence="12">
    <location>
        <begin position="52"/>
        <end position="161"/>
    </location>
</feature>
<keyword evidence="3" id="KW-1134">Transmembrane beta strand</keyword>
<keyword evidence="5" id="KW-0732">Signal</keyword>
<evidence type="ECO:0000256" key="6">
    <source>
        <dbReference type="ARBA" id="ARBA00023077"/>
    </source>
</evidence>